<dbReference type="Pfam" id="PF00293">
    <property type="entry name" value="NUDIX"/>
    <property type="match status" value="1"/>
</dbReference>
<dbReference type="AlphaFoldDB" id="Q67JH1"/>
<feature type="domain" description="Nudix hydrolase" evidence="4">
    <location>
        <begin position="23"/>
        <end position="154"/>
    </location>
</feature>
<proteinExistence type="inferred from homology"/>
<name>Q67JH1_SYMTH</name>
<dbReference type="GO" id="GO:0016787">
    <property type="term" value="F:hydrolase activity"/>
    <property type="evidence" value="ECO:0007669"/>
    <property type="project" value="UniProtKB-KW"/>
</dbReference>
<dbReference type="InterPro" id="IPR000086">
    <property type="entry name" value="NUDIX_hydrolase_dom"/>
</dbReference>
<evidence type="ECO:0000256" key="2">
    <source>
        <dbReference type="ARBA" id="ARBA00022801"/>
    </source>
</evidence>
<dbReference type="Gene3D" id="3.90.79.10">
    <property type="entry name" value="Nucleoside Triphosphate Pyrophosphohydrolase"/>
    <property type="match status" value="1"/>
</dbReference>
<dbReference type="InterPro" id="IPR020476">
    <property type="entry name" value="Nudix_hydrolase"/>
</dbReference>
<protein>
    <submittedName>
        <fullName evidence="5">MutT-like protein</fullName>
    </submittedName>
</protein>
<keyword evidence="2 3" id="KW-0378">Hydrolase</keyword>
<dbReference type="SUPFAM" id="SSF55811">
    <property type="entry name" value="Nudix"/>
    <property type="match status" value="1"/>
</dbReference>
<comment type="similarity">
    <text evidence="1 3">Belongs to the Nudix hydrolase family.</text>
</comment>
<dbReference type="PROSITE" id="PS51462">
    <property type="entry name" value="NUDIX"/>
    <property type="match status" value="1"/>
</dbReference>
<dbReference type="eggNOG" id="COG1051">
    <property type="taxonomic scope" value="Bacteria"/>
</dbReference>
<evidence type="ECO:0000256" key="1">
    <source>
        <dbReference type="ARBA" id="ARBA00005582"/>
    </source>
</evidence>
<dbReference type="EMBL" id="AP006840">
    <property type="protein sequence ID" value="BAD42179.1"/>
    <property type="molecule type" value="Genomic_DNA"/>
</dbReference>
<dbReference type="PRINTS" id="PR00502">
    <property type="entry name" value="NUDIXFAMILY"/>
</dbReference>
<dbReference type="InterPro" id="IPR015797">
    <property type="entry name" value="NUDIX_hydrolase-like_dom_sf"/>
</dbReference>
<dbReference type="PANTHER" id="PTHR43736">
    <property type="entry name" value="ADP-RIBOSE PYROPHOSPHATASE"/>
    <property type="match status" value="1"/>
</dbReference>
<dbReference type="STRING" id="292459.STH3197"/>
<dbReference type="PROSITE" id="PS00893">
    <property type="entry name" value="NUDIX_BOX"/>
    <property type="match status" value="1"/>
</dbReference>
<evidence type="ECO:0000313" key="5">
    <source>
        <dbReference type="EMBL" id="BAD42179.1"/>
    </source>
</evidence>
<gene>
    <name evidence="5" type="ordered locus">STH3197</name>
</gene>
<dbReference type="HOGENOM" id="CLU_037162_20_6_9"/>
<evidence type="ECO:0000256" key="3">
    <source>
        <dbReference type="RuleBase" id="RU003476"/>
    </source>
</evidence>
<reference evidence="5 6" key="1">
    <citation type="journal article" date="2004" name="Nucleic Acids Res.">
        <title>Genome sequence of Symbiobacterium thermophilum, an uncultivable bacterium that depends on microbial commensalism.</title>
        <authorList>
            <person name="Ueda K."/>
            <person name="Yamashita A."/>
            <person name="Ishikawa J."/>
            <person name="Shimada M."/>
            <person name="Watsuji T."/>
            <person name="Morimura K."/>
            <person name="Ikeda H."/>
            <person name="Hattori M."/>
            <person name="Beppu T."/>
        </authorList>
    </citation>
    <scope>NUCLEOTIDE SEQUENCE [LARGE SCALE GENOMIC DNA]</scope>
    <source>
        <strain evidence="6">T / IAM 14863</strain>
    </source>
</reference>
<sequence>MEMAGVFRRERGCARMGRAYAGYPMPSCHALIRDGDRVLLVQRATPPLQGYWGLPGGRVELGETVEQALLREVREETGLQVDIERYLGYIDAIDRDEAGRVRYHYVVHYFTARPAGGSLRAADDAADARWVALSEVGGLPLTDAVQLCLNWDRQEAPPRAGAD</sequence>
<dbReference type="PANTHER" id="PTHR43736:SF1">
    <property type="entry name" value="DIHYDRONEOPTERIN TRIPHOSPHATE DIPHOSPHATASE"/>
    <property type="match status" value="1"/>
</dbReference>
<accession>Q67JH1</accession>
<dbReference type="CDD" id="cd04673">
    <property type="entry name" value="NUDIX_ADPRase"/>
    <property type="match status" value="1"/>
</dbReference>
<evidence type="ECO:0000259" key="4">
    <source>
        <dbReference type="PROSITE" id="PS51462"/>
    </source>
</evidence>
<evidence type="ECO:0000313" key="6">
    <source>
        <dbReference type="Proteomes" id="UP000000417"/>
    </source>
</evidence>
<dbReference type="KEGG" id="sth:STH3197"/>
<dbReference type="Proteomes" id="UP000000417">
    <property type="component" value="Chromosome"/>
</dbReference>
<dbReference type="InterPro" id="IPR020084">
    <property type="entry name" value="NUDIX_hydrolase_CS"/>
</dbReference>
<organism evidence="5 6">
    <name type="scientific">Symbiobacterium thermophilum (strain DSM 24528 / JCM 14929 / IAM 14863 / T)</name>
    <dbReference type="NCBI Taxonomy" id="292459"/>
    <lineage>
        <taxon>Bacteria</taxon>
        <taxon>Bacillati</taxon>
        <taxon>Bacillota</taxon>
        <taxon>Clostridia</taxon>
        <taxon>Eubacteriales</taxon>
        <taxon>Symbiobacteriaceae</taxon>
        <taxon>Symbiobacterium</taxon>
    </lineage>
</organism>
<keyword evidence="6" id="KW-1185">Reference proteome</keyword>